<evidence type="ECO:0000313" key="6">
    <source>
        <dbReference type="EMBL" id="KAG8172515.1"/>
    </source>
</evidence>
<reference evidence="6 7" key="1">
    <citation type="journal article" date="2022" name="Nat. Ecol. Evol.">
        <title>A masculinizing supergene underlies an exaggerated male reproductive morph in a spider.</title>
        <authorList>
            <person name="Hendrickx F."/>
            <person name="De Corte Z."/>
            <person name="Sonet G."/>
            <person name="Van Belleghem S.M."/>
            <person name="Kostlbacher S."/>
            <person name="Vangestel C."/>
        </authorList>
    </citation>
    <scope>NUCLEOTIDE SEQUENCE [LARGE SCALE GENOMIC DNA]</scope>
    <source>
        <strain evidence="6">W744_W776</strain>
    </source>
</reference>
<evidence type="ECO:0000256" key="1">
    <source>
        <dbReference type="ARBA" id="ARBA00004141"/>
    </source>
</evidence>
<gene>
    <name evidence="6" type="ORF">JTE90_008892</name>
</gene>
<comment type="subcellular location">
    <subcellularLocation>
        <location evidence="1">Membrane</location>
        <topology evidence="1">Multi-pass membrane protein</topology>
    </subcellularLocation>
</comment>
<evidence type="ECO:0000256" key="3">
    <source>
        <dbReference type="ARBA" id="ARBA00022989"/>
    </source>
</evidence>
<keyword evidence="3 5" id="KW-1133">Transmembrane helix</keyword>
<proteinExistence type="predicted"/>
<dbReference type="GO" id="GO:0016020">
    <property type="term" value="C:membrane"/>
    <property type="evidence" value="ECO:0007669"/>
    <property type="project" value="UniProtKB-SubCell"/>
</dbReference>
<evidence type="ECO:0000256" key="4">
    <source>
        <dbReference type="ARBA" id="ARBA00023136"/>
    </source>
</evidence>
<protein>
    <submittedName>
        <fullName evidence="6">Uncharacterized protein</fullName>
    </submittedName>
</protein>
<keyword evidence="4 5" id="KW-0472">Membrane</keyword>
<dbReference type="GO" id="GO:0019991">
    <property type="term" value="P:septate junction assembly"/>
    <property type="evidence" value="ECO:0007669"/>
    <property type="project" value="TreeGrafter"/>
</dbReference>
<accession>A0AAV6TKM6</accession>
<sequence length="76" mass="8465">IFSTIAVITFGAYGDERNWMPDPDHNHLSWSFGLAVIGALTEIVAGVLFTVESQLARKRNEDKNQQVFTLNQVSKA</sequence>
<feature type="non-terminal residue" evidence="6">
    <location>
        <position position="1"/>
    </location>
</feature>
<evidence type="ECO:0000256" key="5">
    <source>
        <dbReference type="SAM" id="Phobius"/>
    </source>
</evidence>
<dbReference type="Pfam" id="PF13903">
    <property type="entry name" value="Claudin_2"/>
    <property type="match status" value="1"/>
</dbReference>
<comment type="caution">
    <text evidence="6">The sequence shown here is derived from an EMBL/GenBank/DDBJ whole genome shotgun (WGS) entry which is preliminary data.</text>
</comment>
<dbReference type="GO" id="GO:0005918">
    <property type="term" value="C:septate junction"/>
    <property type="evidence" value="ECO:0007669"/>
    <property type="project" value="TreeGrafter"/>
</dbReference>
<feature type="transmembrane region" description="Helical" evidence="5">
    <location>
        <begin position="28"/>
        <end position="51"/>
    </location>
</feature>
<evidence type="ECO:0000313" key="7">
    <source>
        <dbReference type="Proteomes" id="UP000827092"/>
    </source>
</evidence>
<dbReference type="EMBL" id="JAFNEN010002644">
    <property type="protein sequence ID" value="KAG8172515.1"/>
    <property type="molecule type" value="Genomic_DNA"/>
</dbReference>
<dbReference type="Proteomes" id="UP000827092">
    <property type="component" value="Unassembled WGS sequence"/>
</dbReference>
<dbReference type="PANTHER" id="PTHR21284">
    <property type="entry name" value="EG:80H7.2 PROTEIN"/>
    <property type="match status" value="1"/>
</dbReference>
<dbReference type="AlphaFoldDB" id="A0AAV6TKM6"/>
<evidence type="ECO:0000256" key="2">
    <source>
        <dbReference type="ARBA" id="ARBA00022692"/>
    </source>
</evidence>
<dbReference type="PANTHER" id="PTHR21284:SF6">
    <property type="entry name" value="SINUOUS"/>
    <property type="match status" value="1"/>
</dbReference>
<organism evidence="6 7">
    <name type="scientific">Oedothorax gibbosus</name>
    <dbReference type="NCBI Taxonomy" id="931172"/>
    <lineage>
        <taxon>Eukaryota</taxon>
        <taxon>Metazoa</taxon>
        <taxon>Ecdysozoa</taxon>
        <taxon>Arthropoda</taxon>
        <taxon>Chelicerata</taxon>
        <taxon>Arachnida</taxon>
        <taxon>Araneae</taxon>
        <taxon>Araneomorphae</taxon>
        <taxon>Entelegynae</taxon>
        <taxon>Araneoidea</taxon>
        <taxon>Linyphiidae</taxon>
        <taxon>Erigoninae</taxon>
        <taxon>Oedothorax</taxon>
    </lineage>
</organism>
<dbReference type="GO" id="GO:0035151">
    <property type="term" value="P:regulation of tube size, open tracheal system"/>
    <property type="evidence" value="ECO:0007669"/>
    <property type="project" value="TreeGrafter"/>
</dbReference>
<name>A0AAV6TKM6_9ARAC</name>
<dbReference type="Gene3D" id="1.20.140.150">
    <property type="match status" value="1"/>
</dbReference>
<keyword evidence="2 5" id="KW-0812">Transmembrane</keyword>
<keyword evidence="7" id="KW-1185">Reference proteome</keyword>
<dbReference type="InterPro" id="IPR004031">
    <property type="entry name" value="PMP22/EMP/MP20/Claudin"/>
</dbReference>